<dbReference type="AlphaFoldDB" id="A0A501W965"/>
<comment type="caution">
    <text evidence="3">The sequence shown here is derived from an EMBL/GenBank/DDBJ whole genome shotgun (WGS) entry which is preliminary data.</text>
</comment>
<dbReference type="Proteomes" id="UP000316727">
    <property type="component" value="Unassembled WGS sequence"/>
</dbReference>
<dbReference type="CDD" id="cd00293">
    <property type="entry name" value="USP-like"/>
    <property type="match status" value="2"/>
</dbReference>
<evidence type="ECO:0000313" key="4">
    <source>
        <dbReference type="Proteomes" id="UP000316727"/>
    </source>
</evidence>
<proteinExistence type="inferred from homology"/>
<dbReference type="Gene3D" id="3.40.50.12370">
    <property type="match status" value="1"/>
</dbReference>
<dbReference type="SUPFAM" id="SSF52402">
    <property type="entry name" value="Adenine nucleotide alpha hydrolases-like"/>
    <property type="match status" value="2"/>
</dbReference>
<dbReference type="PANTHER" id="PTHR46268:SF15">
    <property type="entry name" value="UNIVERSAL STRESS PROTEIN HP_0031"/>
    <property type="match status" value="1"/>
</dbReference>
<evidence type="ECO:0000256" key="1">
    <source>
        <dbReference type="ARBA" id="ARBA00008791"/>
    </source>
</evidence>
<organism evidence="3 4">
    <name type="scientific">Pontibacter mangrovi</name>
    <dbReference type="NCBI Taxonomy" id="2589816"/>
    <lineage>
        <taxon>Bacteria</taxon>
        <taxon>Pseudomonadati</taxon>
        <taxon>Bacteroidota</taxon>
        <taxon>Cytophagia</taxon>
        <taxon>Cytophagales</taxon>
        <taxon>Hymenobacteraceae</taxon>
        <taxon>Pontibacter</taxon>
    </lineage>
</organism>
<feature type="domain" description="UspA" evidence="2">
    <location>
        <begin position="8"/>
        <end position="140"/>
    </location>
</feature>
<dbReference type="InterPro" id="IPR006016">
    <property type="entry name" value="UspA"/>
</dbReference>
<dbReference type="EMBL" id="VFRQ01000001">
    <property type="protein sequence ID" value="TPE45898.1"/>
    <property type="molecule type" value="Genomic_DNA"/>
</dbReference>
<accession>A0A501W965</accession>
<feature type="domain" description="UspA" evidence="2">
    <location>
        <begin position="148"/>
        <end position="272"/>
    </location>
</feature>
<sequence length="303" mass="33008">MKKPSLVNRILVPLQLDANSTSILSYAGRLANALEADLLLLHCTGTRELTFTMQSRAIQALRTLGERQLAHAGKAGGDSVKFDCVVRPESLAEAIKAVVQDYAADLVLMQANSGTTTDLPEPNQAAVVMEAVEVPVMVIPKGAAYREVKHLVFGTDFTDTDPQVLNRIKKFSEQTGARLDLVQVYTEADTQQLSAMNQAMRGVEKLLNSSRVSCTLMEEEDVLEGISDYAEEAGADMLVLATQDSYLPQRLLGSAYLKTMAYHTQIPLLVFRQLKRKPCSGCCATCTGKKPEVQTADSLKIIA</sequence>
<dbReference type="PANTHER" id="PTHR46268">
    <property type="entry name" value="STRESS RESPONSE PROTEIN NHAX"/>
    <property type="match status" value="1"/>
</dbReference>
<evidence type="ECO:0000259" key="2">
    <source>
        <dbReference type="Pfam" id="PF00582"/>
    </source>
</evidence>
<protein>
    <submittedName>
        <fullName evidence="3">Universal stress protein</fullName>
    </submittedName>
</protein>
<dbReference type="OrthoDB" id="936242at2"/>
<dbReference type="Pfam" id="PF00582">
    <property type="entry name" value="Usp"/>
    <property type="match status" value="2"/>
</dbReference>
<gene>
    <name evidence="3" type="ORF">FJM65_00710</name>
</gene>
<evidence type="ECO:0000313" key="3">
    <source>
        <dbReference type="EMBL" id="TPE45898.1"/>
    </source>
</evidence>
<reference evidence="3 4" key="1">
    <citation type="submission" date="2019-06" db="EMBL/GenBank/DDBJ databases">
        <title>A novel bacterium of genus Pontibacter, isolated from marine sediment.</title>
        <authorList>
            <person name="Huang H."/>
            <person name="Mo K."/>
            <person name="Hu Y."/>
        </authorList>
    </citation>
    <scope>NUCLEOTIDE SEQUENCE [LARGE SCALE GENOMIC DNA]</scope>
    <source>
        <strain evidence="3 4">HB172049</strain>
    </source>
</reference>
<dbReference type="RefSeq" id="WP_140618339.1">
    <property type="nucleotide sequence ID" value="NZ_VFRQ01000001.1"/>
</dbReference>
<name>A0A501W965_9BACT</name>
<comment type="similarity">
    <text evidence="1">Belongs to the universal stress protein A family.</text>
</comment>
<keyword evidence="4" id="KW-1185">Reference proteome</keyword>